<dbReference type="SUPFAM" id="SSF48452">
    <property type="entry name" value="TPR-like"/>
    <property type="match status" value="1"/>
</dbReference>
<keyword evidence="6" id="KW-0378">Hydrolase</keyword>
<dbReference type="OrthoDB" id="114102at2"/>
<dbReference type="Proteomes" id="UP000538666">
    <property type="component" value="Unassembled WGS sequence"/>
</dbReference>
<feature type="repeat" description="TPR" evidence="3">
    <location>
        <begin position="273"/>
        <end position="306"/>
    </location>
</feature>
<sequence>MRRFLLLCSLLLPMAQAGAYAHPSLQASSAGSEQQPTVGSVRELISKGKLEEAQHDLDALAAVHPEPQGIERLRGFISYQQSRMADADASFSKALEQDPADLESMQMRGVVLYRMGKPAEAIPLLEKAHTAVASVNVDPDYVLASCYVVAGRYNDARHAFAEQYGFAPDSAPAYLITARMLLRHQLLEAAEEAARKAVQLDSRLPLAHQLLGEIALARGDASAAIAELQKERALNPLNGSVYDRLGDAYIRNSQYPEARQALDRAILLEPNTTGPYILLGRVLLQQEQPVTATMYLERAAQMDPENSTTHMLLGQAYRSTGRKEEAMKEFQAAQQLRSGTPASAAKP</sequence>
<organism evidence="6 7">
    <name type="scientific">Silvibacterium bohemicum</name>
    <dbReference type="NCBI Taxonomy" id="1577686"/>
    <lineage>
        <taxon>Bacteria</taxon>
        <taxon>Pseudomonadati</taxon>
        <taxon>Acidobacteriota</taxon>
        <taxon>Terriglobia</taxon>
        <taxon>Terriglobales</taxon>
        <taxon>Acidobacteriaceae</taxon>
        <taxon>Silvibacterium</taxon>
    </lineage>
</organism>
<keyword evidence="5" id="KW-0732">Signal</keyword>
<evidence type="ECO:0000256" key="5">
    <source>
        <dbReference type="SAM" id="SignalP"/>
    </source>
</evidence>
<dbReference type="GO" id="GO:0006508">
    <property type="term" value="P:proteolysis"/>
    <property type="evidence" value="ECO:0007669"/>
    <property type="project" value="UniProtKB-KW"/>
</dbReference>
<dbReference type="GO" id="GO:0008233">
    <property type="term" value="F:peptidase activity"/>
    <property type="evidence" value="ECO:0007669"/>
    <property type="project" value="UniProtKB-KW"/>
</dbReference>
<feature type="repeat" description="TPR" evidence="3">
    <location>
        <begin position="239"/>
        <end position="272"/>
    </location>
</feature>
<dbReference type="AlphaFoldDB" id="A0A841JW87"/>
<dbReference type="Pfam" id="PF14559">
    <property type="entry name" value="TPR_19"/>
    <property type="match status" value="2"/>
</dbReference>
<dbReference type="Pfam" id="PF07719">
    <property type="entry name" value="TPR_2"/>
    <property type="match status" value="1"/>
</dbReference>
<dbReference type="SMART" id="SM00028">
    <property type="entry name" value="TPR"/>
    <property type="match status" value="7"/>
</dbReference>
<evidence type="ECO:0000256" key="1">
    <source>
        <dbReference type="ARBA" id="ARBA00022737"/>
    </source>
</evidence>
<dbReference type="Pfam" id="PF13432">
    <property type="entry name" value="TPR_16"/>
    <property type="match status" value="1"/>
</dbReference>
<dbReference type="InterPro" id="IPR019734">
    <property type="entry name" value="TPR_rpt"/>
</dbReference>
<evidence type="ECO:0000313" key="6">
    <source>
        <dbReference type="EMBL" id="MBB6145663.1"/>
    </source>
</evidence>
<name>A0A841JW87_9BACT</name>
<evidence type="ECO:0000256" key="4">
    <source>
        <dbReference type="SAM" id="MobiDB-lite"/>
    </source>
</evidence>
<dbReference type="InterPro" id="IPR011990">
    <property type="entry name" value="TPR-like_helical_dom_sf"/>
</dbReference>
<gene>
    <name evidence="6" type="ORF">HNQ77_003624</name>
</gene>
<reference evidence="6 7" key="1">
    <citation type="submission" date="2020-08" db="EMBL/GenBank/DDBJ databases">
        <title>Genomic Encyclopedia of Type Strains, Phase IV (KMG-IV): sequencing the most valuable type-strain genomes for metagenomic binning, comparative biology and taxonomic classification.</title>
        <authorList>
            <person name="Goeker M."/>
        </authorList>
    </citation>
    <scope>NUCLEOTIDE SEQUENCE [LARGE SCALE GENOMIC DNA]</scope>
    <source>
        <strain evidence="6 7">DSM 103733</strain>
    </source>
</reference>
<feature type="repeat" description="TPR" evidence="3">
    <location>
        <begin position="307"/>
        <end position="340"/>
    </location>
</feature>
<dbReference type="RefSeq" id="WP_156186055.1">
    <property type="nucleotide sequence ID" value="NZ_JACHEK010000007.1"/>
</dbReference>
<proteinExistence type="predicted"/>
<accession>A0A841JW87</accession>
<keyword evidence="7" id="KW-1185">Reference proteome</keyword>
<dbReference type="EMBL" id="JACHEK010000007">
    <property type="protein sequence ID" value="MBB6145663.1"/>
    <property type="molecule type" value="Genomic_DNA"/>
</dbReference>
<evidence type="ECO:0000256" key="2">
    <source>
        <dbReference type="ARBA" id="ARBA00022803"/>
    </source>
</evidence>
<keyword evidence="2 3" id="KW-0802">TPR repeat</keyword>
<evidence type="ECO:0000313" key="7">
    <source>
        <dbReference type="Proteomes" id="UP000538666"/>
    </source>
</evidence>
<dbReference type="PROSITE" id="PS50005">
    <property type="entry name" value="TPR"/>
    <property type="match status" value="3"/>
</dbReference>
<evidence type="ECO:0000256" key="3">
    <source>
        <dbReference type="PROSITE-ProRule" id="PRU00339"/>
    </source>
</evidence>
<dbReference type="InterPro" id="IPR013105">
    <property type="entry name" value="TPR_2"/>
</dbReference>
<dbReference type="PANTHER" id="PTHR12558:SF13">
    <property type="entry name" value="CELL DIVISION CYCLE PROTEIN 27 HOMOLOG"/>
    <property type="match status" value="1"/>
</dbReference>
<dbReference type="PANTHER" id="PTHR12558">
    <property type="entry name" value="CELL DIVISION CYCLE 16,23,27"/>
    <property type="match status" value="1"/>
</dbReference>
<feature type="chain" id="PRO_5032382651" evidence="5">
    <location>
        <begin position="22"/>
        <end position="347"/>
    </location>
</feature>
<protein>
    <submittedName>
        <fullName evidence="6">Putative Zn-dependent protease</fullName>
    </submittedName>
</protein>
<keyword evidence="6" id="KW-0645">Protease</keyword>
<feature type="signal peptide" evidence="5">
    <location>
        <begin position="1"/>
        <end position="21"/>
    </location>
</feature>
<keyword evidence="1" id="KW-0677">Repeat</keyword>
<feature type="region of interest" description="Disordered" evidence="4">
    <location>
        <begin position="323"/>
        <end position="347"/>
    </location>
</feature>
<dbReference type="Gene3D" id="1.25.40.10">
    <property type="entry name" value="Tetratricopeptide repeat domain"/>
    <property type="match status" value="1"/>
</dbReference>
<comment type="caution">
    <text evidence="6">The sequence shown here is derived from an EMBL/GenBank/DDBJ whole genome shotgun (WGS) entry which is preliminary data.</text>
</comment>
<feature type="compositionally biased region" description="Polar residues" evidence="4">
    <location>
        <begin position="332"/>
        <end position="341"/>
    </location>
</feature>